<feature type="transmembrane region" description="Helical" evidence="1">
    <location>
        <begin position="9"/>
        <end position="28"/>
    </location>
</feature>
<dbReference type="EMBL" id="LGGX01000046">
    <property type="protein sequence ID" value="KUK85727.1"/>
    <property type="molecule type" value="Genomic_DNA"/>
</dbReference>
<feature type="transmembrane region" description="Helical" evidence="1">
    <location>
        <begin position="113"/>
        <end position="132"/>
    </location>
</feature>
<name>A0A101HYI6_UNCT6</name>
<feature type="transmembrane region" description="Helical" evidence="1">
    <location>
        <begin position="185"/>
        <end position="205"/>
    </location>
</feature>
<sequence length="212" mass="24600">MTFKIHKGMIILILISIVATFFIYSNLPEKIPSHWNIRGEIDSYRSKSFVWFTALLPLGIYLLMIYVPNIDPRRESYKKHKKAYEILMNILVPFFIMIHWVAIFSALGHHISVARIIPIGIGILFIVIGNYMGQIRPNYTFGIKIPWTLADETVWRKTHRMGGFAFILSGLIFIISGIINKPYSFILAISSIFVFLIYTCIYSYLEYKKIHG</sequence>
<feature type="transmembrane region" description="Helical" evidence="1">
    <location>
        <begin position="161"/>
        <end position="179"/>
    </location>
</feature>
<feature type="domain" description="DUF1648" evidence="2">
    <location>
        <begin position="11"/>
        <end position="55"/>
    </location>
</feature>
<evidence type="ECO:0000313" key="4">
    <source>
        <dbReference type="Proteomes" id="UP000053467"/>
    </source>
</evidence>
<protein>
    <submittedName>
        <fullName evidence="3">Putative membrane protein</fullName>
    </submittedName>
</protein>
<accession>A0A101HYI6</accession>
<evidence type="ECO:0000313" key="3">
    <source>
        <dbReference type="EMBL" id="KUK85727.1"/>
    </source>
</evidence>
<dbReference type="InterPro" id="IPR025962">
    <property type="entry name" value="SdpI/YhfL"/>
</dbReference>
<dbReference type="PANTHER" id="PTHR37810">
    <property type="entry name" value="IMMUNITY PROTEIN SDPI"/>
    <property type="match status" value="1"/>
</dbReference>
<keyword evidence="1" id="KW-0812">Transmembrane</keyword>
<feature type="transmembrane region" description="Helical" evidence="1">
    <location>
        <begin position="86"/>
        <end position="107"/>
    </location>
</feature>
<comment type="caution">
    <text evidence="3">The sequence shown here is derived from an EMBL/GenBank/DDBJ whole genome shotgun (WGS) entry which is preliminary data.</text>
</comment>
<dbReference type="GO" id="GO:0009636">
    <property type="term" value="P:response to toxic substance"/>
    <property type="evidence" value="ECO:0007669"/>
    <property type="project" value="TreeGrafter"/>
</dbReference>
<proteinExistence type="predicted"/>
<keyword evidence="1" id="KW-1133">Transmembrane helix</keyword>
<reference evidence="4" key="1">
    <citation type="journal article" date="2015" name="MBio">
        <title>Genome-Resolved Metagenomic Analysis Reveals Roles for Candidate Phyla and Other Microbial Community Members in Biogeochemical Transformations in Oil Reservoirs.</title>
        <authorList>
            <person name="Hu P."/>
            <person name="Tom L."/>
            <person name="Singh A."/>
            <person name="Thomas B.C."/>
            <person name="Baker B.J."/>
            <person name="Piceno Y.M."/>
            <person name="Andersen G.L."/>
            <person name="Banfield J.F."/>
        </authorList>
    </citation>
    <scope>NUCLEOTIDE SEQUENCE [LARGE SCALE GENOMIC DNA]</scope>
</reference>
<dbReference type="InterPro" id="IPR026272">
    <property type="entry name" value="SdpI"/>
</dbReference>
<dbReference type="PANTHER" id="PTHR37810:SF5">
    <property type="entry name" value="IMMUNITY PROTEIN SDPI"/>
    <property type="match status" value="1"/>
</dbReference>
<organism evidence="3 4">
    <name type="scientific">candidate division TA06 bacterium 34_109</name>
    <dbReference type="NCBI Taxonomy" id="1635277"/>
    <lineage>
        <taxon>Bacteria</taxon>
        <taxon>Bacteria division TA06</taxon>
    </lineage>
</organism>
<dbReference type="InterPro" id="IPR012867">
    <property type="entry name" value="DUF1648"/>
</dbReference>
<dbReference type="PIRSF" id="PIRSF038959">
    <property type="entry name" value="SdpI"/>
    <property type="match status" value="1"/>
</dbReference>
<dbReference type="AlphaFoldDB" id="A0A101HYI6"/>
<dbReference type="Proteomes" id="UP000053467">
    <property type="component" value="Unassembled WGS sequence"/>
</dbReference>
<evidence type="ECO:0000259" key="2">
    <source>
        <dbReference type="Pfam" id="PF07853"/>
    </source>
</evidence>
<keyword evidence="1" id="KW-0472">Membrane</keyword>
<gene>
    <name evidence="3" type="ORF">XE03_1927</name>
</gene>
<evidence type="ECO:0000256" key="1">
    <source>
        <dbReference type="SAM" id="Phobius"/>
    </source>
</evidence>
<dbReference type="Pfam" id="PF07853">
    <property type="entry name" value="DUF1648"/>
    <property type="match status" value="1"/>
</dbReference>
<dbReference type="PATRIC" id="fig|1635277.3.peg.810"/>
<feature type="transmembrane region" description="Helical" evidence="1">
    <location>
        <begin position="48"/>
        <end position="66"/>
    </location>
</feature>
<dbReference type="Pfam" id="PF13630">
    <property type="entry name" value="SdpI"/>
    <property type="match status" value="1"/>
</dbReference>